<protein>
    <submittedName>
        <fullName evidence="2">Uncharacterized protein</fullName>
    </submittedName>
</protein>
<gene>
    <name evidence="2" type="ORF">HNY73_001414</name>
</gene>
<name>A0A8T0G4U8_ARGBR</name>
<dbReference type="Proteomes" id="UP000807504">
    <property type="component" value="Unassembled WGS sequence"/>
</dbReference>
<keyword evidence="3" id="KW-1185">Reference proteome</keyword>
<proteinExistence type="predicted"/>
<reference evidence="2" key="2">
    <citation type="submission" date="2020-06" db="EMBL/GenBank/DDBJ databases">
        <authorList>
            <person name="Sheffer M."/>
        </authorList>
    </citation>
    <scope>NUCLEOTIDE SEQUENCE</scope>
</reference>
<feature type="compositionally biased region" description="Polar residues" evidence="1">
    <location>
        <begin position="141"/>
        <end position="153"/>
    </location>
</feature>
<feature type="compositionally biased region" description="Pro residues" evidence="1">
    <location>
        <begin position="163"/>
        <end position="174"/>
    </location>
</feature>
<comment type="caution">
    <text evidence="2">The sequence shown here is derived from an EMBL/GenBank/DDBJ whole genome shotgun (WGS) entry which is preliminary data.</text>
</comment>
<sequence>MLNTHVLFHRPTLFDYHAPPPSTPNVPNFHYPYPNQPPPSLTFALPRRRTTSPAYGSPPAHDPPLTRLFQHKPYSTPPPPTHHVNSRTIYSIHTLYPTDLPPNKTTTSRASPHTPHPDNPPTHTVHSSPSVHDPTCPSLFTIHSRSARSQSQCRLDDERPFLVPSPSPVTPTPPQTRSHTTMLSPRTSHRSPYPVHHCPPRTRHTPWAPHPPRSHHRPPMRARQLDPDPLSAPTLLTAPT</sequence>
<organism evidence="2 3">
    <name type="scientific">Argiope bruennichi</name>
    <name type="common">Wasp spider</name>
    <name type="synonym">Aranea bruennichi</name>
    <dbReference type="NCBI Taxonomy" id="94029"/>
    <lineage>
        <taxon>Eukaryota</taxon>
        <taxon>Metazoa</taxon>
        <taxon>Ecdysozoa</taxon>
        <taxon>Arthropoda</taxon>
        <taxon>Chelicerata</taxon>
        <taxon>Arachnida</taxon>
        <taxon>Araneae</taxon>
        <taxon>Araneomorphae</taxon>
        <taxon>Entelegynae</taxon>
        <taxon>Araneoidea</taxon>
        <taxon>Araneidae</taxon>
        <taxon>Argiope</taxon>
    </lineage>
</organism>
<dbReference type="AlphaFoldDB" id="A0A8T0G4U8"/>
<evidence type="ECO:0000313" key="3">
    <source>
        <dbReference type="Proteomes" id="UP000807504"/>
    </source>
</evidence>
<evidence type="ECO:0000313" key="2">
    <source>
        <dbReference type="EMBL" id="KAF8797110.1"/>
    </source>
</evidence>
<accession>A0A8T0G4U8</accession>
<feature type="compositionally biased region" description="Polar residues" evidence="1">
    <location>
        <begin position="175"/>
        <end position="186"/>
    </location>
</feature>
<dbReference type="EMBL" id="JABXBU010000001">
    <property type="protein sequence ID" value="KAF8797110.1"/>
    <property type="molecule type" value="Genomic_DNA"/>
</dbReference>
<reference evidence="2" key="1">
    <citation type="journal article" date="2020" name="bioRxiv">
        <title>Chromosome-level reference genome of the European wasp spider Argiope bruennichi: a resource for studies on range expansion and evolutionary adaptation.</title>
        <authorList>
            <person name="Sheffer M.M."/>
            <person name="Hoppe A."/>
            <person name="Krehenwinkel H."/>
            <person name="Uhl G."/>
            <person name="Kuss A.W."/>
            <person name="Jensen L."/>
            <person name="Jensen C."/>
            <person name="Gillespie R.G."/>
            <person name="Hoff K.J."/>
            <person name="Prost S."/>
        </authorList>
    </citation>
    <scope>NUCLEOTIDE SEQUENCE</scope>
</reference>
<evidence type="ECO:0000256" key="1">
    <source>
        <dbReference type="SAM" id="MobiDB-lite"/>
    </source>
</evidence>
<feature type="region of interest" description="Disordered" evidence="1">
    <location>
        <begin position="95"/>
        <end position="240"/>
    </location>
</feature>